<feature type="domain" description="Methyl-accepting transducer" evidence="6">
    <location>
        <begin position="273"/>
        <end position="509"/>
    </location>
</feature>
<dbReference type="InterPro" id="IPR047347">
    <property type="entry name" value="YvaQ-like_sensor"/>
</dbReference>
<keyword evidence="5" id="KW-0812">Transmembrane</keyword>
<dbReference type="Pfam" id="PF00015">
    <property type="entry name" value="MCPsignal"/>
    <property type="match status" value="1"/>
</dbReference>
<comment type="caution">
    <text evidence="7">The sequence shown here is derived from an EMBL/GenBank/DDBJ whole genome shotgun (WGS) entry which is preliminary data.</text>
</comment>
<evidence type="ECO:0000313" key="7">
    <source>
        <dbReference type="EMBL" id="MFC3854057.1"/>
    </source>
</evidence>
<evidence type="ECO:0000259" key="6">
    <source>
        <dbReference type="PROSITE" id="PS50111"/>
    </source>
</evidence>
<dbReference type="CDD" id="cd19411">
    <property type="entry name" value="MCP2201-like_sensor"/>
    <property type="match status" value="1"/>
</dbReference>
<dbReference type="PRINTS" id="PR00260">
    <property type="entry name" value="CHEMTRNSDUCR"/>
</dbReference>
<dbReference type="InterPro" id="IPR024478">
    <property type="entry name" value="HlyB_4HB_MCP"/>
</dbReference>
<reference evidence="8" key="1">
    <citation type="journal article" date="2019" name="Int. J. Syst. Evol. Microbiol.">
        <title>The Global Catalogue of Microorganisms (GCM) 10K type strain sequencing project: providing services to taxonomists for standard genome sequencing and annotation.</title>
        <authorList>
            <consortium name="The Broad Institute Genomics Platform"/>
            <consortium name="The Broad Institute Genome Sequencing Center for Infectious Disease"/>
            <person name="Wu L."/>
            <person name="Ma J."/>
        </authorList>
    </citation>
    <scope>NUCLEOTIDE SEQUENCE [LARGE SCALE GENOMIC DNA]</scope>
    <source>
        <strain evidence="8">IBRC 10765</strain>
    </source>
</reference>
<accession>A0ABV8A316</accession>
<dbReference type="PANTHER" id="PTHR32089">
    <property type="entry name" value="METHYL-ACCEPTING CHEMOTAXIS PROTEIN MCPB"/>
    <property type="match status" value="1"/>
</dbReference>
<dbReference type="CDD" id="cd11386">
    <property type="entry name" value="MCP_signal"/>
    <property type="match status" value="1"/>
</dbReference>
<dbReference type="SUPFAM" id="SSF58104">
    <property type="entry name" value="Methyl-accepting chemotaxis protein (MCP) signaling domain"/>
    <property type="match status" value="1"/>
</dbReference>
<organism evidence="7 8">
    <name type="scientific">Saccharospirillum mangrovi</name>
    <dbReference type="NCBI Taxonomy" id="2161747"/>
    <lineage>
        <taxon>Bacteria</taxon>
        <taxon>Pseudomonadati</taxon>
        <taxon>Pseudomonadota</taxon>
        <taxon>Gammaproteobacteria</taxon>
        <taxon>Oceanospirillales</taxon>
        <taxon>Saccharospirillaceae</taxon>
        <taxon>Saccharospirillum</taxon>
    </lineage>
</organism>
<dbReference type="PROSITE" id="PS50111">
    <property type="entry name" value="CHEMOTAXIS_TRANSDUC_2"/>
    <property type="match status" value="1"/>
</dbReference>
<dbReference type="SMART" id="SM00283">
    <property type="entry name" value="MA"/>
    <property type="match status" value="1"/>
</dbReference>
<comment type="subcellular location">
    <subcellularLocation>
        <location evidence="1">Membrane</location>
    </subcellularLocation>
</comment>
<keyword evidence="5" id="KW-1133">Transmembrane helix</keyword>
<evidence type="ECO:0000256" key="3">
    <source>
        <dbReference type="ARBA" id="ARBA00029447"/>
    </source>
</evidence>
<dbReference type="InterPro" id="IPR004089">
    <property type="entry name" value="MCPsignal_dom"/>
</dbReference>
<evidence type="ECO:0000256" key="4">
    <source>
        <dbReference type="PROSITE-ProRule" id="PRU00284"/>
    </source>
</evidence>
<dbReference type="Gene3D" id="1.10.287.950">
    <property type="entry name" value="Methyl-accepting chemotaxis protein"/>
    <property type="match status" value="1"/>
</dbReference>
<feature type="transmembrane region" description="Helical" evidence="5">
    <location>
        <begin position="190"/>
        <end position="209"/>
    </location>
</feature>
<keyword evidence="8" id="KW-1185">Reference proteome</keyword>
<dbReference type="Pfam" id="PF12729">
    <property type="entry name" value="4HB_MCP_1"/>
    <property type="match status" value="1"/>
</dbReference>
<keyword evidence="5" id="KW-0472">Membrane</keyword>
<dbReference type="InterPro" id="IPR004090">
    <property type="entry name" value="Chemotax_Me-accpt_rcpt"/>
</dbReference>
<proteinExistence type="inferred from homology"/>
<gene>
    <name evidence="7" type="ORF">ACFOOG_14530</name>
</gene>
<dbReference type="Proteomes" id="UP001595617">
    <property type="component" value="Unassembled WGS sequence"/>
</dbReference>
<name>A0ABV8A316_9GAMM</name>
<evidence type="ECO:0000313" key="8">
    <source>
        <dbReference type="Proteomes" id="UP001595617"/>
    </source>
</evidence>
<dbReference type="RefSeq" id="WP_380697949.1">
    <property type="nucleotide sequence ID" value="NZ_JBHRYR010000004.1"/>
</dbReference>
<evidence type="ECO:0000256" key="5">
    <source>
        <dbReference type="SAM" id="Phobius"/>
    </source>
</evidence>
<protein>
    <submittedName>
        <fullName evidence="7">Methyl-accepting chemotaxis protein</fullName>
    </submittedName>
</protein>
<comment type="similarity">
    <text evidence="3">Belongs to the methyl-accepting chemotaxis (MCP) protein family.</text>
</comment>
<dbReference type="PANTHER" id="PTHR32089:SF112">
    <property type="entry name" value="LYSOZYME-LIKE PROTEIN-RELATED"/>
    <property type="match status" value="1"/>
</dbReference>
<dbReference type="EMBL" id="JBHRYR010000004">
    <property type="protein sequence ID" value="MFC3854057.1"/>
    <property type="molecule type" value="Genomic_DNA"/>
</dbReference>
<evidence type="ECO:0000256" key="1">
    <source>
        <dbReference type="ARBA" id="ARBA00004370"/>
    </source>
</evidence>
<evidence type="ECO:0000256" key="2">
    <source>
        <dbReference type="ARBA" id="ARBA00023224"/>
    </source>
</evidence>
<keyword evidence="2 4" id="KW-0807">Transducer</keyword>
<sequence length="545" mass="58998">MRVSLSIAQRLALGFGVILLLLVVGTVVGIQQVSVIDRTLTEVNEGATLKQRYAINFRGSVHDRAISIRDAVLATDNQTLNRHIEEIRTLEQFYAESARPMDQLFTTVGATNEERQLLNRIKEIERTTLASTAELLRVRQGGDTAAAAQLLSRQVAGNYTEWLARINAFIDYQETFIREDIDSVQTRASGFGFLMIVLTAVSLVVGLLVSSRIIYYMRKTLGGEPEDVASAIRRLSEGELNISISSKYPDSVMGSMRVMVERLSGIIQEVRSAADDLTESSNQLRSTAADNNRQIQVQSSEAEQMATAINEMAASVGQVASHATSAATATQKADREVNNGNTKVQATTKSILHLAETLEKAAKTVEAVSADSGNIEKITEVINAIAEQTNLLALNAAIEAARAGEHGRGFAVVADEVRSLATRTQESTREISTMIVKLQEGSGQAASIMQASRELAQQTVEQTRDAEGALASIRNEVTAINDMNLQIAAASEEQSRVAEEVNENINRIHDSTMASSAGANQVAASSDVLADLADQLTKKVSFFRI</sequence>